<dbReference type="Pfam" id="PF00753">
    <property type="entry name" value="Lactamase_B"/>
    <property type="match status" value="1"/>
</dbReference>
<reference evidence="2 3" key="1">
    <citation type="submission" date="2017-02" db="EMBL/GenBank/DDBJ databases">
        <title>Draft Genome Sequence of Streptomyces tsukubaensis F601, a Producer of the immunosuppressant tacrolimus FK506.</title>
        <authorList>
            <person name="Zong G."/>
            <person name="Zhong C."/>
            <person name="Fu J."/>
            <person name="Qin R."/>
            <person name="Cao G."/>
        </authorList>
    </citation>
    <scope>NUCLEOTIDE SEQUENCE [LARGE SCALE GENOMIC DNA]</scope>
    <source>
        <strain evidence="2 3">F601</strain>
    </source>
</reference>
<dbReference type="CDD" id="cd07721">
    <property type="entry name" value="yflN-like_MBL-fold"/>
    <property type="match status" value="1"/>
</dbReference>
<evidence type="ECO:0000313" key="3">
    <source>
        <dbReference type="Proteomes" id="UP000190539"/>
    </source>
</evidence>
<dbReference type="SMART" id="SM00849">
    <property type="entry name" value="Lactamase_B"/>
    <property type="match status" value="1"/>
</dbReference>
<accession>A0A1V4AAM5</accession>
<name>A0A1V4AAM5_9ACTN</name>
<dbReference type="STRING" id="83656.B1H18_10805"/>
<dbReference type="SUPFAM" id="SSF56281">
    <property type="entry name" value="Metallo-hydrolase/oxidoreductase"/>
    <property type="match status" value="1"/>
</dbReference>
<proteinExistence type="predicted"/>
<dbReference type="PANTHER" id="PTHR42951:SF17">
    <property type="entry name" value="METALLO-BETA-LACTAMASE DOMAIN-CONTAINING PROTEIN"/>
    <property type="match status" value="1"/>
</dbReference>
<evidence type="ECO:0000259" key="1">
    <source>
        <dbReference type="SMART" id="SM00849"/>
    </source>
</evidence>
<dbReference type="RefSeq" id="WP_077967103.1">
    <property type="nucleotide sequence ID" value="NZ_CP045178.1"/>
</dbReference>
<dbReference type="GO" id="GO:0016787">
    <property type="term" value="F:hydrolase activity"/>
    <property type="evidence" value="ECO:0007669"/>
    <property type="project" value="UniProtKB-KW"/>
</dbReference>
<keyword evidence="2" id="KW-0378">Hydrolase</keyword>
<sequence>MKLAPHLHRLGNDVVASYLIDTAEGITLVDAGLPGHWQDLRNELRSLGKSADDIRGLVLTHGDSDHIGFAERLRSEHGVPVFVHAADADRARTGDKPKTAFGPMRVGPTLGFLGYSVRKNGLRPRHVSEVTEVGDGDVLDLPGQPVIVSMPGHSPGSVAVHVPLADAVFVGDALTTRHVLTGRTGPQPAPFTDDPAEALASLDRIAPLKASWVLPGHGAPWRTSPAEVREAIRKS</sequence>
<dbReference type="OrthoDB" id="2971563at2"/>
<dbReference type="Gene3D" id="3.60.15.10">
    <property type="entry name" value="Ribonuclease Z/Hydroxyacylglutathione hydrolase-like"/>
    <property type="match status" value="1"/>
</dbReference>
<comment type="caution">
    <text evidence="2">The sequence shown here is derived from an EMBL/GenBank/DDBJ whole genome shotgun (WGS) entry which is preliminary data.</text>
</comment>
<dbReference type="Proteomes" id="UP000190539">
    <property type="component" value="Unassembled WGS sequence"/>
</dbReference>
<evidence type="ECO:0000313" key="2">
    <source>
        <dbReference type="EMBL" id="OON80865.1"/>
    </source>
</evidence>
<dbReference type="InterPro" id="IPR036866">
    <property type="entry name" value="RibonucZ/Hydroxyglut_hydro"/>
</dbReference>
<gene>
    <name evidence="2" type="ORF">B1H18_10805</name>
</gene>
<dbReference type="InterPro" id="IPR001279">
    <property type="entry name" value="Metallo-B-lactamas"/>
</dbReference>
<feature type="domain" description="Metallo-beta-lactamase" evidence="1">
    <location>
        <begin position="14"/>
        <end position="217"/>
    </location>
</feature>
<dbReference type="PANTHER" id="PTHR42951">
    <property type="entry name" value="METALLO-BETA-LACTAMASE DOMAIN-CONTAINING"/>
    <property type="match status" value="1"/>
</dbReference>
<organism evidence="2 3">
    <name type="scientific">Streptomyces tsukubensis</name>
    <dbReference type="NCBI Taxonomy" id="83656"/>
    <lineage>
        <taxon>Bacteria</taxon>
        <taxon>Bacillati</taxon>
        <taxon>Actinomycetota</taxon>
        <taxon>Actinomycetes</taxon>
        <taxon>Kitasatosporales</taxon>
        <taxon>Streptomycetaceae</taxon>
        <taxon>Streptomyces</taxon>
    </lineage>
</organism>
<dbReference type="InterPro" id="IPR050855">
    <property type="entry name" value="NDM-1-like"/>
</dbReference>
<dbReference type="EMBL" id="MVFC01000006">
    <property type="protein sequence ID" value="OON80865.1"/>
    <property type="molecule type" value="Genomic_DNA"/>
</dbReference>
<keyword evidence="3" id="KW-1185">Reference proteome</keyword>
<protein>
    <submittedName>
        <fullName evidence="2">MBL fold metallo-hydrolase</fullName>
    </submittedName>
</protein>
<dbReference type="AlphaFoldDB" id="A0A1V4AAM5"/>